<reference evidence="5 6" key="1">
    <citation type="journal article" date="2012" name="Science">
        <title>The Paleozoic origin of enzymatic lignin decomposition reconstructed from 31 fungal genomes.</title>
        <authorList>
            <person name="Floudas D."/>
            <person name="Binder M."/>
            <person name="Riley R."/>
            <person name="Barry K."/>
            <person name="Blanchette R.A."/>
            <person name="Henrissat B."/>
            <person name="Martinez A.T."/>
            <person name="Otillar R."/>
            <person name="Spatafora J.W."/>
            <person name="Yadav J.S."/>
            <person name="Aerts A."/>
            <person name="Benoit I."/>
            <person name="Boyd A."/>
            <person name="Carlson A."/>
            <person name="Copeland A."/>
            <person name="Coutinho P.M."/>
            <person name="de Vries R.P."/>
            <person name="Ferreira P."/>
            <person name="Findley K."/>
            <person name="Foster B."/>
            <person name="Gaskell J."/>
            <person name="Glotzer D."/>
            <person name="Gorecki P."/>
            <person name="Heitman J."/>
            <person name="Hesse C."/>
            <person name="Hori C."/>
            <person name="Igarashi K."/>
            <person name="Jurgens J.A."/>
            <person name="Kallen N."/>
            <person name="Kersten P."/>
            <person name="Kohler A."/>
            <person name="Kuees U."/>
            <person name="Kumar T.K.A."/>
            <person name="Kuo A."/>
            <person name="LaButti K."/>
            <person name="Larrondo L.F."/>
            <person name="Lindquist E."/>
            <person name="Ling A."/>
            <person name="Lombard V."/>
            <person name="Lucas S."/>
            <person name="Lundell T."/>
            <person name="Martin R."/>
            <person name="McLaughlin D.J."/>
            <person name="Morgenstern I."/>
            <person name="Morin E."/>
            <person name="Murat C."/>
            <person name="Nagy L.G."/>
            <person name="Nolan M."/>
            <person name="Ohm R.A."/>
            <person name="Patyshakuliyeva A."/>
            <person name="Rokas A."/>
            <person name="Ruiz-Duenas F.J."/>
            <person name="Sabat G."/>
            <person name="Salamov A."/>
            <person name="Samejima M."/>
            <person name="Schmutz J."/>
            <person name="Slot J.C."/>
            <person name="St John F."/>
            <person name="Stenlid J."/>
            <person name="Sun H."/>
            <person name="Sun S."/>
            <person name="Syed K."/>
            <person name="Tsang A."/>
            <person name="Wiebenga A."/>
            <person name="Young D."/>
            <person name="Pisabarro A."/>
            <person name="Eastwood D.C."/>
            <person name="Martin F."/>
            <person name="Cullen D."/>
            <person name="Grigoriev I.V."/>
            <person name="Hibbett D.S."/>
        </authorList>
    </citation>
    <scope>NUCLEOTIDE SEQUENCE</scope>
    <source>
        <strain evidence="6">FP-58527</strain>
    </source>
</reference>
<keyword evidence="2" id="KW-1133">Transmembrane helix</keyword>
<protein>
    <recommendedName>
        <fullName evidence="7">SAC domain-containing protein</fullName>
    </recommendedName>
</protein>
<dbReference type="eggNOG" id="KOG1890">
    <property type="taxonomic scope" value="Eukaryota"/>
</dbReference>
<feature type="domain" description="HSac2" evidence="4">
    <location>
        <begin position="836"/>
        <end position="995"/>
    </location>
</feature>
<feature type="domain" description="SAC" evidence="3">
    <location>
        <begin position="383"/>
        <end position="764"/>
    </location>
</feature>
<dbReference type="PROSITE" id="PS51791">
    <property type="entry name" value="HSAC2"/>
    <property type="match status" value="1"/>
</dbReference>
<feature type="transmembrane region" description="Helical" evidence="2">
    <location>
        <begin position="114"/>
        <end position="133"/>
    </location>
</feature>
<evidence type="ECO:0000313" key="6">
    <source>
        <dbReference type="Proteomes" id="UP000015241"/>
    </source>
</evidence>
<dbReference type="AlphaFoldDB" id="S8E0C2"/>
<evidence type="ECO:0000256" key="1">
    <source>
        <dbReference type="SAM" id="MobiDB-lite"/>
    </source>
</evidence>
<dbReference type="EMBL" id="KE504183">
    <property type="protein sequence ID" value="EPS96803.1"/>
    <property type="molecule type" value="Genomic_DNA"/>
</dbReference>
<dbReference type="Proteomes" id="UP000015241">
    <property type="component" value="Unassembled WGS sequence"/>
</dbReference>
<feature type="compositionally biased region" description="Polar residues" evidence="1">
    <location>
        <begin position="307"/>
        <end position="317"/>
    </location>
</feature>
<dbReference type="STRING" id="743788.S8E0C2"/>
<dbReference type="PROSITE" id="PS50275">
    <property type="entry name" value="SAC"/>
    <property type="match status" value="1"/>
</dbReference>
<evidence type="ECO:0000259" key="3">
    <source>
        <dbReference type="PROSITE" id="PS50275"/>
    </source>
</evidence>
<proteinExistence type="predicted"/>
<feature type="region of interest" description="Disordered" evidence="1">
    <location>
        <begin position="1"/>
        <end position="40"/>
    </location>
</feature>
<keyword evidence="2" id="KW-0472">Membrane</keyword>
<accession>S8E0C2</accession>
<evidence type="ECO:0008006" key="7">
    <source>
        <dbReference type="Google" id="ProtNLM"/>
    </source>
</evidence>
<dbReference type="GO" id="GO:0046856">
    <property type="term" value="P:phosphatidylinositol dephosphorylation"/>
    <property type="evidence" value="ECO:0007669"/>
    <property type="project" value="TreeGrafter"/>
</dbReference>
<dbReference type="InParanoid" id="S8E0C2"/>
<keyword evidence="2" id="KW-0812">Transmembrane</keyword>
<feature type="region of interest" description="Disordered" evidence="1">
    <location>
        <begin position="247"/>
        <end position="272"/>
    </location>
</feature>
<gene>
    <name evidence="5" type="ORF">FOMPIDRAFT_1167029</name>
</gene>
<dbReference type="OrthoDB" id="405996at2759"/>
<dbReference type="GO" id="GO:0005783">
    <property type="term" value="C:endoplasmic reticulum"/>
    <property type="evidence" value="ECO:0007669"/>
    <property type="project" value="TreeGrafter"/>
</dbReference>
<dbReference type="GO" id="GO:0043812">
    <property type="term" value="F:phosphatidylinositol-4-phosphate phosphatase activity"/>
    <property type="evidence" value="ECO:0007669"/>
    <property type="project" value="TreeGrafter"/>
</dbReference>
<name>S8E0C2_FOMSC</name>
<keyword evidence="6" id="KW-1185">Reference proteome</keyword>
<organism evidence="5 6">
    <name type="scientific">Fomitopsis schrenkii</name>
    <name type="common">Brown rot fungus</name>
    <dbReference type="NCBI Taxonomy" id="2126942"/>
    <lineage>
        <taxon>Eukaryota</taxon>
        <taxon>Fungi</taxon>
        <taxon>Dikarya</taxon>
        <taxon>Basidiomycota</taxon>
        <taxon>Agaricomycotina</taxon>
        <taxon>Agaricomycetes</taxon>
        <taxon>Polyporales</taxon>
        <taxon>Fomitopsis</taxon>
    </lineage>
</organism>
<dbReference type="Pfam" id="PF12456">
    <property type="entry name" value="hSac2"/>
    <property type="match status" value="1"/>
</dbReference>
<dbReference type="PANTHER" id="PTHR45662">
    <property type="entry name" value="PHOSPHATIDYLINOSITIDE PHOSPHATASE SAC1"/>
    <property type="match status" value="1"/>
</dbReference>
<dbReference type="InterPro" id="IPR034753">
    <property type="entry name" value="hSac2"/>
</dbReference>
<sequence>MKRLLSFNRSGGSKKSVPASPVNPSPVNPTSSAPAGPSHATGLQPKYVLPPLPHPCPHEHIAIVATERGLLLRPHFLSETHVESYICIPWGKSATIEELPHGEEFDHIDWSESVVVYGILGIFTLFTASYLLVITARTEVGHLFDPRHAVYSIKGVTAIPLTEDRARPILSSLSARNSVDARITLSPPSPRPDIDAELLQASERTPAETLFSASSVMSPNNAKAGGTSPRVTFALEPSVKIMTPQTSHGFETQQEGKEDGAPPSPSSSVTSVASSAISASSKFSVNTDTVVKTLAARLSFWNRLPKRTQNSDNSGQLGVSDESNEETETILDKDRARLSLDTMMKENNERAQVMESILQTAAPAPATQEEKRNELEDKVLREIIREYTKGGMYFAYAFGRHEFLYIHMTQYRPILDITRSLQHKHDMIAQSKAQDKVVGPIGEKVDVLAEPAPTLPLWRRVDRQFWWNEWLSKPFIDAGVHPYVLPIMQGYYQIASFRVPREPVASEEGDAALVDYILVSRRSRDRAGLRYQRRGIDDDANVANFVETETIMRVEREGFSNVFSHVQIRGSIPLYWKQEGYSLKPAPQLASDRTQDQALDAIRRHFRKTVAAYGPHTIVNLAEQHGKESPVTNAYRDYVQELDDKQIHYNAYDFHAETKGMKYENISKLITQLERVFENQGYFWISNDTIMSRQNGVYRVNCIDCLDRTNVVESAFARHVLNRQLGAVALLDPSEDTATRTETDIVFNDVWANNGDAISREYAGTSALKGDYTRTGKRDLTGMLNDGVNSLARMYASTFADWFSQAVIDFMLGNRTISVFSEFLNKLQSSDPRDLIRISKIRADAIATCVSRVLPEGERLLSGWTVFSPAELNTRVGDKFEEKVLLLTMQALYIISYDYTLEKVKLYTRVSLKDIEKITKGAYILSPLEEASRDPEQNFGFIITWRNVDLDTRVTSYSIRNSLDLSLSAPTVSEFPSLPSRLSKRMSAPLPQGLVSSLLTKAAAPVDDDESPFVAFKMLPIDPTRLRRDTGSFIEPADELSGAKNCKQAADLIVDTIRQACVDTDGALGDDFIVEEDIVSLADAQRMTSVYAKMEYGVKRLLWLGGS</sequence>
<dbReference type="PANTHER" id="PTHR45662:SF7">
    <property type="entry name" value="SACI DOMAIN PROTEIN (AFU_ORTHOLOGUE AFUA_1G15890)"/>
    <property type="match status" value="1"/>
</dbReference>
<dbReference type="InterPro" id="IPR022158">
    <property type="entry name" value="Inositol_phosphatase"/>
</dbReference>
<evidence type="ECO:0000259" key="4">
    <source>
        <dbReference type="PROSITE" id="PS51791"/>
    </source>
</evidence>
<dbReference type="HOGENOM" id="CLU_006249_0_0_1"/>
<evidence type="ECO:0000256" key="2">
    <source>
        <dbReference type="SAM" id="Phobius"/>
    </source>
</evidence>
<feature type="region of interest" description="Disordered" evidence="1">
    <location>
        <begin position="306"/>
        <end position="332"/>
    </location>
</feature>
<evidence type="ECO:0000313" key="5">
    <source>
        <dbReference type="EMBL" id="EPS96803.1"/>
    </source>
</evidence>
<dbReference type="Pfam" id="PF02383">
    <property type="entry name" value="Syja_N"/>
    <property type="match status" value="1"/>
</dbReference>
<dbReference type="InterPro" id="IPR002013">
    <property type="entry name" value="SAC_dom"/>
</dbReference>